<sequence length="432" mass="47992">LYPAQYQQEINDRNYDPNRPAIKIEFWSNNRGPDVGVTGLLAVLAPVGSSGTSPYYPPALIGGTPSVSGEGVRGVRWLIPAHAHGYTPQALPIIGVPVNGVPVKIKPATPGNVAQAISPKVNRFGDFSRTWHGANTWIAESGRSILSSIEETNPQMNELVATMLQHFSLRTFGTWVMKSPTGEGFRFTPNIEGRIPLRPEESLERIEPSPINQDAFRLMDILDREQQQGTLSSILRATLPGGGGGDGSGILFQQMTNAALNALEPFHDGMETFGKRMGTSLLNQFQLAAPVIKPFTVTVPFKQNSFIDLEFDPQTDLVQGRKYMARPIFKPALPDDMAIRIQMARLALDPRRPVLSLVSVLENILQWDDPDGEQDRIWEDLANNDPWIMLEQIAQSLEKIGENELADRIRENQFRQKFVEDAQFRQISGTMP</sequence>
<proteinExistence type="predicted"/>
<feature type="non-terminal residue" evidence="1">
    <location>
        <position position="1"/>
    </location>
</feature>
<dbReference type="EMBL" id="LAZR01048685">
    <property type="protein sequence ID" value="KKK91372.1"/>
    <property type="molecule type" value="Genomic_DNA"/>
</dbReference>
<name>A0A0F8ZC56_9ZZZZ</name>
<reference evidence="1" key="1">
    <citation type="journal article" date="2015" name="Nature">
        <title>Complex archaea that bridge the gap between prokaryotes and eukaryotes.</title>
        <authorList>
            <person name="Spang A."/>
            <person name="Saw J.H."/>
            <person name="Jorgensen S.L."/>
            <person name="Zaremba-Niedzwiedzka K."/>
            <person name="Martijn J."/>
            <person name="Lind A.E."/>
            <person name="van Eijk R."/>
            <person name="Schleper C."/>
            <person name="Guy L."/>
            <person name="Ettema T.J."/>
        </authorList>
    </citation>
    <scope>NUCLEOTIDE SEQUENCE</scope>
</reference>
<accession>A0A0F8ZC56</accession>
<dbReference type="AlphaFoldDB" id="A0A0F8ZC56"/>
<protein>
    <submittedName>
        <fullName evidence="1">Uncharacterized protein</fullName>
    </submittedName>
</protein>
<gene>
    <name evidence="1" type="ORF">LCGC14_2713630</name>
</gene>
<organism evidence="1">
    <name type="scientific">marine sediment metagenome</name>
    <dbReference type="NCBI Taxonomy" id="412755"/>
    <lineage>
        <taxon>unclassified sequences</taxon>
        <taxon>metagenomes</taxon>
        <taxon>ecological metagenomes</taxon>
    </lineage>
</organism>
<evidence type="ECO:0000313" key="1">
    <source>
        <dbReference type="EMBL" id="KKK91372.1"/>
    </source>
</evidence>
<feature type="non-terminal residue" evidence="1">
    <location>
        <position position="432"/>
    </location>
</feature>
<comment type="caution">
    <text evidence="1">The sequence shown here is derived from an EMBL/GenBank/DDBJ whole genome shotgun (WGS) entry which is preliminary data.</text>
</comment>